<evidence type="ECO:0008006" key="2">
    <source>
        <dbReference type="Google" id="ProtNLM"/>
    </source>
</evidence>
<dbReference type="AlphaFoldDB" id="X1KZV9"/>
<comment type="caution">
    <text evidence="1">The sequence shown here is derived from an EMBL/GenBank/DDBJ whole genome shotgun (WGS) entry which is preliminary data.</text>
</comment>
<sequence>KGLHAAMFPRKQSKLGALYVVHPWASKHPSEKHLHAHAIVPNVAYNPGDPEGKQFHRFKPFIDADLAKKVWRQALIRVGLWDASDPTLPDVHLDYVRLSPLDKDRARLVHHLKYIFRLPLADLNEHLTQGDAERLDLDERFAKFLLHYTTRRRRLGFMTNLKRFSFVCRKSSRPRCPVCGEELLKIGTIRSNLPRVPHYFRARSGEWTTIPPPFEPFPDQAADIVPSRQPTACPPPTLPGHPCVR</sequence>
<gene>
    <name evidence="1" type="ORF">S06H3_04753</name>
</gene>
<organism evidence="1">
    <name type="scientific">marine sediment metagenome</name>
    <dbReference type="NCBI Taxonomy" id="412755"/>
    <lineage>
        <taxon>unclassified sequences</taxon>
        <taxon>metagenomes</taxon>
        <taxon>ecological metagenomes</taxon>
    </lineage>
</organism>
<name>X1KZV9_9ZZZZ</name>
<proteinExistence type="predicted"/>
<dbReference type="EMBL" id="BARV01001697">
    <property type="protein sequence ID" value="GAH99180.1"/>
    <property type="molecule type" value="Genomic_DNA"/>
</dbReference>
<accession>X1KZV9</accession>
<feature type="non-terminal residue" evidence="1">
    <location>
        <position position="1"/>
    </location>
</feature>
<reference evidence="1" key="1">
    <citation type="journal article" date="2014" name="Front. Microbiol.">
        <title>High frequency of phylogenetically diverse reductive dehalogenase-homologous genes in deep subseafloor sedimentary metagenomes.</title>
        <authorList>
            <person name="Kawai M."/>
            <person name="Futagami T."/>
            <person name="Toyoda A."/>
            <person name="Takaki Y."/>
            <person name="Nishi S."/>
            <person name="Hori S."/>
            <person name="Arai W."/>
            <person name="Tsubouchi T."/>
            <person name="Morono Y."/>
            <person name="Uchiyama I."/>
            <person name="Ito T."/>
            <person name="Fujiyama A."/>
            <person name="Inagaki F."/>
            <person name="Takami H."/>
        </authorList>
    </citation>
    <scope>NUCLEOTIDE SEQUENCE</scope>
    <source>
        <strain evidence="1">Expedition CK06-06</strain>
    </source>
</reference>
<evidence type="ECO:0000313" key="1">
    <source>
        <dbReference type="EMBL" id="GAH99180.1"/>
    </source>
</evidence>
<protein>
    <recommendedName>
        <fullName evidence="2">Transposase zinc-binding domain-containing protein</fullName>
    </recommendedName>
</protein>